<name>A0ACC3S5H3_9PEZI</name>
<comment type="caution">
    <text evidence="1">The sequence shown here is derived from an EMBL/GenBank/DDBJ whole genome shotgun (WGS) entry which is preliminary data.</text>
</comment>
<gene>
    <name evidence="1" type="ORF">M8818_006340</name>
</gene>
<evidence type="ECO:0000313" key="2">
    <source>
        <dbReference type="Proteomes" id="UP001320706"/>
    </source>
</evidence>
<dbReference type="EMBL" id="JAMKPW020000040">
    <property type="protein sequence ID" value="KAK8198475.1"/>
    <property type="molecule type" value="Genomic_DNA"/>
</dbReference>
<reference evidence="1" key="1">
    <citation type="submission" date="2024-02" db="EMBL/GenBank/DDBJ databases">
        <title>Metagenome Assembled Genome of Zalaria obscura JY119.</title>
        <authorList>
            <person name="Vighnesh L."/>
            <person name="Jagadeeshwari U."/>
            <person name="Venkata Ramana C."/>
            <person name="Sasikala C."/>
        </authorList>
    </citation>
    <scope>NUCLEOTIDE SEQUENCE</scope>
    <source>
        <strain evidence="1">JY119</strain>
    </source>
</reference>
<accession>A0ACC3S5H3</accession>
<sequence>MGTVWSAVIGEGGAGLRGARGIISISRVISDFPASLSQAWRLSEIAIGSERGSYAHLGNDRQCRMAVDLIVFGFNAHGQLRPGSTADVTEPALLDLQDFTAGSAPHHACEVLFAGWSETVRKRIHHVQPQLWWTDWIVVKTGSGLLRLRRDTSQVTCQESVQQLNASFGNHNGMLGALDVEGRLYLLESTATGDNCDGDTLSLSLQSEAESPKIAHLALAGNDRVALTFVQAPNASLTHILEFASFQKFKTWFKGPSDAAKYPDKHHVLQGRTKQLVANAAAFICLMDSGDVFTWGDARYHSLGRNITGEGATAATEAGQMEALGGIKIVKVAAGGWTAAALSEDRSAYLLGSAFPGTKHSIKYVEDIEPGNVALVEIVDECSGEPLDILDVAVGDEHIVAVTEGGRVFAVGANWNGQCGQAGEGDFLDVFTEVRLPESYKVLGVQAGPQCTIIKAAS</sequence>
<protein>
    <submittedName>
        <fullName evidence="1">Uncharacterized protein</fullName>
    </submittedName>
</protein>
<evidence type="ECO:0000313" key="1">
    <source>
        <dbReference type="EMBL" id="KAK8198475.1"/>
    </source>
</evidence>
<dbReference type="Proteomes" id="UP001320706">
    <property type="component" value="Unassembled WGS sequence"/>
</dbReference>
<proteinExistence type="predicted"/>
<keyword evidence="2" id="KW-1185">Reference proteome</keyword>
<organism evidence="1 2">
    <name type="scientific">Zalaria obscura</name>
    <dbReference type="NCBI Taxonomy" id="2024903"/>
    <lineage>
        <taxon>Eukaryota</taxon>
        <taxon>Fungi</taxon>
        <taxon>Dikarya</taxon>
        <taxon>Ascomycota</taxon>
        <taxon>Pezizomycotina</taxon>
        <taxon>Dothideomycetes</taxon>
        <taxon>Dothideomycetidae</taxon>
        <taxon>Dothideales</taxon>
        <taxon>Zalariaceae</taxon>
        <taxon>Zalaria</taxon>
    </lineage>
</organism>